<evidence type="ECO:0000256" key="10">
    <source>
        <dbReference type="ARBA" id="ARBA00022485"/>
    </source>
</evidence>
<evidence type="ECO:0000256" key="8">
    <source>
        <dbReference type="ARBA" id="ARBA00012417"/>
    </source>
</evidence>
<comment type="cofactor">
    <cofactor evidence="2">
        <name>[4Fe-4S] cluster</name>
        <dbReference type="ChEBI" id="CHEBI:49883"/>
    </cofactor>
</comment>
<evidence type="ECO:0000259" key="31">
    <source>
        <dbReference type="Pfam" id="PF00136"/>
    </source>
</evidence>
<keyword evidence="17" id="KW-0863">Zinc-finger</keyword>
<keyword evidence="10" id="KW-0004">4Fe-4S</keyword>
<dbReference type="Pfam" id="PF00136">
    <property type="entry name" value="DNA_pol_B"/>
    <property type="match status" value="1"/>
</dbReference>
<dbReference type="GO" id="GO:0003677">
    <property type="term" value="F:DNA binding"/>
    <property type="evidence" value="ECO:0007669"/>
    <property type="project" value="UniProtKB-KW"/>
</dbReference>
<evidence type="ECO:0000256" key="23">
    <source>
        <dbReference type="ARBA" id="ARBA00023125"/>
    </source>
</evidence>
<keyword evidence="36" id="KW-1185">Reference proteome</keyword>
<dbReference type="InterPro" id="IPR006172">
    <property type="entry name" value="DNA-dir_DNA_pol_B"/>
</dbReference>
<feature type="domain" description="DNA polymerase zeta catalytic subunit N-terminal" evidence="34">
    <location>
        <begin position="337"/>
        <end position="382"/>
    </location>
</feature>
<dbReference type="SUPFAM" id="SSF53098">
    <property type="entry name" value="Ribonuclease H-like"/>
    <property type="match status" value="1"/>
</dbReference>
<dbReference type="Pfam" id="PF03104">
    <property type="entry name" value="DNA_pol_B_exo1"/>
    <property type="match status" value="1"/>
</dbReference>
<dbReference type="GO" id="GO:0015095">
    <property type="term" value="F:magnesium ion transmembrane transporter activity"/>
    <property type="evidence" value="ECO:0007669"/>
    <property type="project" value="InterPro"/>
</dbReference>
<dbReference type="GO" id="GO:0005634">
    <property type="term" value="C:nucleus"/>
    <property type="evidence" value="ECO:0007669"/>
    <property type="project" value="UniProtKB-SubCell"/>
</dbReference>
<dbReference type="SUPFAM" id="SSF56672">
    <property type="entry name" value="DNA/RNA polymerases"/>
    <property type="match status" value="1"/>
</dbReference>
<dbReference type="GO" id="GO:0006260">
    <property type="term" value="P:DNA replication"/>
    <property type="evidence" value="ECO:0007669"/>
    <property type="project" value="UniProtKB-KW"/>
</dbReference>
<feature type="transmembrane region" description="Helical" evidence="30">
    <location>
        <begin position="2288"/>
        <end position="2310"/>
    </location>
</feature>
<dbReference type="SMART" id="SM00486">
    <property type="entry name" value="POLBc"/>
    <property type="match status" value="1"/>
</dbReference>
<feature type="compositionally biased region" description="Polar residues" evidence="29">
    <location>
        <begin position="2415"/>
        <end position="2425"/>
    </location>
</feature>
<dbReference type="InterPro" id="IPR008521">
    <property type="entry name" value="Mg_trans_NIPA"/>
</dbReference>
<dbReference type="Gene3D" id="2.70.98.10">
    <property type="match status" value="1"/>
</dbReference>
<keyword evidence="24 30" id="KW-0472">Membrane</keyword>
<dbReference type="FunFam" id="3.30.420.10:FF:000024">
    <property type="entry name" value="DNA polymerase zeta catalytic subunit"/>
    <property type="match status" value="1"/>
</dbReference>
<dbReference type="GO" id="GO:0030246">
    <property type="term" value="F:carbohydrate binding"/>
    <property type="evidence" value="ECO:0007669"/>
    <property type="project" value="InterPro"/>
</dbReference>
<dbReference type="Pfam" id="PF24065">
    <property type="entry name" value="REV3_N"/>
    <property type="match status" value="1"/>
</dbReference>
<dbReference type="EC" id="5.1.3.15" evidence="7"/>
<dbReference type="InterPro" id="IPR030559">
    <property type="entry name" value="PolZ_Rev3"/>
</dbReference>
<dbReference type="GO" id="GO:0051539">
    <property type="term" value="F:4 iron, 4 sulfur cluster binding"/>
    <property type="evidence" value="ECO:0007669"/>
    <property type="project" value="UniProtKB-KW"/>
</dbReference>
<dbReference type="GO" id="GO:0042276">
    <property type="term" value="P:error-prone translesion synthesis"/>
    <property type="evidence" value="ECO:0007669"/>
    <property type="project" value="TreeGrafter"/>
</dbReference>
<keyword evidence="13" id="KW-0548">Nucleotidyltransferase</keyword>
<dbReference type="PANTHER" id="PTHR45812:SF1">
    <property type="entry name" value="DNA POLYMERASE ZETA CATALYTIC SUBUNIT"/>
    <property type="match status" value="1"/>
</dbReference>
<evidence type="ECO:0000256" key="13">
    <source>
        <dbReference type="ARBA" id="ARBA00022695"/>
    </source>
</evidence>
<dbReference type="Proteomes" id="UP000183567">
    <property type="component" value="Unassembled WGS sequence"/>
</dbReference>
<keyword evidence="26" id="KW-0539">Nucleus</keyword>
<keyword evidence="11" id="KW-0808">Transferase</keyword>
<dbReference type="PANTHER" id="PTHR45812">
    <property type="entry name" value="DNA POLYMERASE ZETA CATALYTIC SUBUNIT"/>
    <property type="match status" value="1"/>
</dbReference>
<dbReference type="InterPro" id="IPR011013">
    <property type="entry name" value="Gal_mutarotase_sf_dom"/>
</dbReference>
<dbReference type="Gene3D" id="1.10.132.60">
    <property type="entry name" value="DNA polymerase family B, C-terminal domain"/>
    <property type="match status" value="1"/>
</dbReference>
<feature type="region of interest" description="Disordered" evidence="29">
    <location>
        <begin position="748"/>
        <end position="803"/>
    </location>
</feature>
<evidence type="ECO:0000313" key="36">
    <source>
        <dbReference type="Proteomes" id="UP000183567"/>
    </source>
</evidence>
<comment type="catalytic activity">
    <reaction evidence="27">
        <text>DNA(n) + a 2'-deoxyribonucleoside 5'-triphosphate = DNA(n+1) + diphosphate</text>
        <dbReference type="Rhea" id="RHEA:22508"/>
        <dbReference type="Rhea" id="RHEA-COMP:17339"/>
        <dbReference type="Rhea" id="RHEA-COMP:17340"/>
        <dbReference type="ChEBI" id="CHEBI:33019"/>
        <dbReference type="ChEBI" id="CHEBI:61560"/>
        <dbReference type="ChEBI" id="CHEBI:173112"/>
        <dbReference type="EC" id="2.7.7.7"/>
    </reaction>
</comment>
<feature type="transmembrane region" description="Helical" evidence="30">
    <location>
        <begin position="2025"/>
        <end position="2044"/>
    </location>
</feature>
<feature type="transmembrane region" description="Helical" evidence="30">
    <location>
        <begin position="1927"/>
        <end position="1949"/>
    </location>
</feature>
<feature type="region of interest" description="Disordered" evidence="29">
    <location>
        <begin position="594"/>
        <end position="613"/>
    </location>
</feature>
<dbReference type="OrthoDB" id="2414538at2759"/>
<feature type="domain" description="DNA-directed DNA polymerase family B multifunctional" evidence="31">
    <location>
        <begin position="1343"/>
        <end position="1789"/>
    </location>
</feature>
<evidence type="ECO:0000256" key="9">
    <source>
        <dbReference type="ARBA" id="ARBA00021589"/>
    </source>
</evidence>
<evidence type="ECO:0000256" key="16">
    <source>
        <dbReference type="ARBA" id="ARBA00022763"/>
    </source>
</evidence>
<dbReference type="InterPro" id="IPR056447">
    <property type="entry name" value="REV3_N"/>
</dbReference>
<dbReference type="Gene3D" id="1.10.287.690">
    <property type="entry name" value="Helix hairpin bin"/>
    <property type="match status" value="1"/>
</dbReference>
<dbReference type="FunFam" id="1.10.287.690:FF:000002">
    <property type="entry name" value="DNA polymerase zeta"/>
    <property type="match status" value="1"/>
</dbReference>
<name>A0A1J8QDI8_9AGAM</name>
<feature type="transmembrane region" description="Helical" evidence="30">
    <location>
        <begin position="2064"/>
        <end position="2084"/>
    </location>
</feature>
<sequence>MPASFTHVNGGRVTLTHPKGSSAELLLYGATVISWKSGTTTEPQPIERLFVSSKAALDGSKPVRGGIPVIFPSFGAPTHPEHMRLGQHGFARSVVWTFDSIVMDNDAGVSVRLTLEPTADITAKYEKPFHLAYVVTLAEHQLSTDLHVKNTSTSTTYPPDNLEFQALFHNYIRAPANDVLVFPLQDKQYYDKTEVSEEARSKPKVETRAGVDVRQFTDSVYEDAGGKYEVTWPGGGIEIKVRELKDVVVWNPQEAAGSKMGDMEDGGWEKYVCVEPGYVRGFAKIEPGKTWIGQQTMSVIHHERRINQSRERTSCDRRGSYILPLLCNISFMEQATLRVLINQIDYTVALPGALDNTSLPRVPVIRIYGASSTGQKACVHVHQVYPYFFVEYRGELSPDNVSQYIAKLSRSLNHAIGISMKRNLHSPNSQFVRAVLLVKGVHFYGFHSSYTPFLKILIADPAFVNRAVTILQSGTVMQTRFRVYESHLSYILQFMCDFGLYGCGWINLATVWQRGHEENNNEMTELSTFKISPYFRQSRMPLEVDVAAHQILNRRLLSVRNIHHNLAIPAPPLSSEPVVLSVRELWDDERRRRLANGLSPTPPVPLDSSKISRGHGGEWVAEARWWEELRKRIEKERDCEPIMADRAELWEKWVMTTFESVEALWEPEWRTWKPDHDETIDNGGHTTRASAEDSENPFAQATQDGSAVNRKGPPQSTDVDVDESLLSTQEMSQMMDHGDQEWENLQEGDTAEPDDTVNDAQLVEEGPPPDLRTDMHNPSGEAEVTTDWDESALSPPRSHSRTNPFQHLWHSLVARKRTRSLSLSSDLPETPTKKMRYMSHETAYDATTLNALPLMVPTEQRETSPDLSDSSGNNSERDIEENPFQLRDGHLNGVSRTSNSPQELMMSHPVGSSELRTVGVVGERRSDSVQRNESTLQLSLPRASFSRQISSASSSSVAFTFAAPPPSSSELLRTIEEYSLPRRVYRDPYYSRRADAPEHPREYAGLLYHLKGGDGLDTLEEWKSHDGKLHVGIDDHPLKRTCLSWGWEHAALPPSKAKVKQWLKENPVQLITEAKMHSQIEGGTQMNPYGVKSMPHARADSNSRAAQHMTLFSLEVFASSRGNKVPDANVDEIVAIFFALGDDGIHSVLRERGILAVKNTQLDPRRIRGFPLEIVADELELLNRIIDIVVEFDPDIIVGWDVQSASWGYLNARGTHYGFDIGELISRAPSKNPAAGNDAWSHRTTTTFKVTGRHVFNVWRIMRVEQTLSMYSFENVAFHLLHRRVPRYTPEVLTTWYNSTDPVHTSRVLRYFLERTIMTLDILQKAETTTKNAEFARVFGVDFYSVISRGSQFKVESFMFRIAKPESFVLLSPSKQDVGKQNAAECMPLIMEPLSAFYNGPLVVLDFQSLYPSIMIAYNYCYSTCLGRIIDFQGRNKFGVTDLQRPAGLLEKLKDHITVAPNGIMYVKPEVRKGLLGRMLTELLDTRVMVKQAMKVSKSDKALNRVLDARQLGLKYIANVTYGYTGATYSGRMPAVEIADSIVQSGRETLEKAIQVIDSTAKWGARVVYGDTDSLFIYLHGKTKEQAFQIGYNIADTITAMNPAPVKLKFEKVYLPCVLMAKKRYVGFKFENPDETVPAFDAKGIETVRRDGVPAQSKMTETCLKILFRTQDLSQVKDYCYQSWTKILQDKASIQDFIFAKEVKMGTYSEKAPPPPGVAVAARRMMEDENDEVQYGDRIPYVIIRGGLQTRLVDRAVSPEELLQNKHMQLDASYYISRVLIPPLERVFNLVGADVRSWFDDMPKAIRAIHPNPLAMSPKKQMLTANRFKIDEHFQSSQCLACGGPSPEGICENCRGTAQETMPTLLEQIRKEEARLLDAQRIIRGDIDVLTFHFTPSPLMGVLSAQILSTIAVAAAPNLHYLNTNDISIPLGIFIGLLASFVQSLGLAIQRRSHVLNSQLQEEHQKVEHRRPLWLIGFTIFMTSNVFGSFIQIASLPVVILAPLGAVSLLWNALFAHLLLRPRMLLGTALIAGGAALIAIYGIVPETTRSLDELMALFARPAFIGWFCAEGFVLLVCLLVTHYFEYSYQRQLDVAAYSLLQANRDSPLSSPSTSVLSSPPKSPSSLPPTAAQPSNFASLTEELATGDFPSEVTPLLDPKSEPLSSIKSKLHISASSSPPRAPLPSRTSLLLALAYAAASGTLSGLCLIFAKSGVELLVLTFGGVNQFYRWEAWILVGGLVVFALGQLWYLNRGLRLADPAFVCPSAFCFYNFSSIINGLVYFNQLGQLPGWHLVLVIVGMFVLLAGVWAVSAQANVDEIDIVAEFDIEDQIGPDREGVTPETHPHTHSPYASTAVHHRGRTVSFTPGRTAPPMDRQVRSEGAIHPESSLSLHTLHGSPSQLSSPSAGHQMDVSPLSRNNSFSSRQHPPIIDLSASMHTIASSLHQQQPSSVMAPAGLTIGLSPVSPGFGPLSSQRRTSRRISGVGYGFAAVVNESMSLTGSASGLRRTVSMGQERHFDDTRDRGEWSSPHVEISQEEVGAIDGVDAGNGEGHRTGGRWRWLRDVLLRRNN</sequence>
<evidence type="ECO:0000256" key="21">
    <source>
        <dbReference type="ARBA" id="ARBA00023004"/>
    </source>
</evidence>
<dbReference type="InterPro" id="IPR006134">
    <property type="entry name" value="DNA-dir_DNA_pol_B_multi_dom"/>
</dbReference>
<evidence type="ECO:0000256" key="11">
    <source>
        <dbReference type="ARBA" id="ARBA00022679"/>
    </source>
</evidence>
<comment type="caution">
    <text evidence="35">The sequence shown here is derived from an EMBL/GenBank/DDBJ whole genome shotgun (WGS) entry which is preliminary data.</text>
</comment>
<evidence type="ECO:0000256" key="25">
    <source>
        <dbReference type="ARBA" id="ARBA00023204"/>
    </source>
</evidence>
<evidence type="ECO:0000256" key="24">
    <source>
        <dbReference type="ARBA" id="ARBA00023136"/>
    </source>
</evidence>
<evidence type="ECO:0000256" key="29">
    <source>
        <dbReference type="SAM" id="MobiDB-lite"/>
    </source>
</evidence>
<keyword evidence="22" id="KW-0411">Iron-sulfur</keyword>
<evidence type="ECO:0000256" key="6">
    <source>
        <dbReference type="ARBA" id="ARBA00005866"/>
    </source>
</evidence>
<feature type="domain" description="DNA-directed DNA polymerase family B exonuclease" evidence="32">
    <location>
        <begin position="1107"/>
        <end position="1276"/>
    </location>
</feature>
<keyword evidence="14" id="KW-0235">DNA replication</keyword>
<evidence type="ECO:0000256" key="17">
    <source>
        <dbReference type="ARBA" id="ARBA00022771"/>
    </source>
</evidence>
<dbReference type="InterPro" id="IPR012337">
    <property type="entry name" value="RNaseH-like_sf"/>
</dbReference>
<feature type="compositionally biased region" description="Acidic residues" evidence="29">
    <location>
        <begin position="748"/>
        <end position="757"/>
    </location>
</feature>
<keyword evidence="21" id="KW-0408">Iron</keyword>
<comment type="subunit">
    <text evidence="28">Forms DNA polymerase zeta with REV7.</text>
</comment>
<dbReference type="GO" id="GO:0000724">
    <property type="term" value="P:double-strand break repair via homologous recombination"/>
    <property type="evidence" value="ECO:0007669"/>
    <property type="project" value="TreeGrafter"/>
</dbReference>
<dbReference type="CDD" id="cd09020">
    <property type="entry name" value="D-hex-6-P-epi_like"/>
    <property type="match status" value="1"/>
</dbReference>
<evidence type="ECO:0000256" key="26">
    <source>
        <dbReference type="ARBA" id="ARBA00023242"/>
    </source>
</evidence>
<dbReference type="GO" id="GO:0016035">
    <property type="term" value="C:zeta DNA polymerase complex"/>
    <property type="evidence" value="ECO:0007669"/>
    <property type="project" value="InterPro"/>
</dbReference>
<feature type="region of interest" description="Disordered" evidence="29">
    <location>
        <begin position="2332"/>
        <end position="2357"/>
    </location>
</feature>
<dbReference type="InterPro" id="IPR056435">
    <property type="entry name" value="DPOD/Z_N"/>
</dbReference>
<evidence type="ECO:0000256" key="30">
    <source>
        <dbReference type="SAM" id="Phobius"/>
    </source>
</evidence>
<proteinExistence type="inferred from homology"/>
<dbReference type="GO" id="GO:0005975">
    <property type="term" value="P:carbohydrate metabolic process"/>
    <property type="evidence" value="ECO:0007669"/>
    <property type="project" value="InterPro"/>
</dbReference>
<protein>
    <recommendedName>
        <fullName evidence="9">DNA polymerase zeta catalytic subunit</fullName>
        <ecNumber evidence="8">2.7.7.7</ecNumber>
        <ecNumber evidence="7">5.1.3.15</ecNumber>
    </recommendedName>
</protein>
<gene>
    <name evidence="35" type="ORF">AZE42_01248</name>
</gene>
<evidence type="ECO:0000256" key="1">
    <source>
        <dbReference type="ARBA" id="ARBA00001096"/>
    </source>
</evidence>
<dbReference type="CDD" id="cd05534">
    <property type="entry name" value="POLBc_zeta"/>
    <property type="match status" value="1"/>
</dbReference>
<dbReference type="Pfam" id="PF05653">
    <property type="entry name" value="Mg_trans_NIPA"/>
    <property type="match status" value="2"/>
</dbReference>
<dbReference type="Gene3D" id="3.30.342.10">
    <property type="entry name" value="DNA Polymerase, chain B, domain 1"/>
    <property type="match status" value="1"/>
</dbReference>
<feature type="compositionally biased region" description="Low complexity" evidence="29">
    <location>
        <begin position="2110"/>
        <end position="2119"/>
    </location>
</feature>
<dbReference type="PROSITE" id="PS00116">
    <property type="entry name" value="DNA_POLYMERASE_B"/>
    <property type="match status" value="1"/>
</dbReference>
<dbReference type="InterPro" id="IPR042087">
    <property type="entry name" value="DNA_pol_B_thumb"/>
</dbReference>
<feature type="region of interest" description="Disordered" evidence="29">
    <location>
        <begin position="2362"/>
        <end position="2381"/>
    </location>
</feature>
<dbReference type="EMBL" id="LVVM01001351">
    <property type="protein sequence ID" value="OJA18719.1"/>
    <property type="molecule type" value="Genomic_DNA"/>
</dbReference>
<dbReference type="Pfam" id="PF24055">
    <property type="entry name" value="POL3_N"/>
    <property type="match status" value="1"/>
</dbReference>
<feature type="compositionally biased region" description="Polar residues" evidence="29">
    <location>
        <begin position="2389"/>
        <end position="2406"/>
    </location>
</feature>
<evidence type="ECO:0000256" key="20">
    <source>
        <dbReference type="ARBA" id="ARBA00022989"/>
    </source>
</evidence>
<feature type="compositionally biased region" description="Polar residues" evidence="29">
    <location>
        <begin position="697"/>
        <end position="706"/>
    </location>
</feature>
<feature type="transmembrane region" description="Helical" evidence="30">
    <location>
        <begin position="2230"/>
        <end position="2249"/>
    </location>
</feature>
<dbReference type="STRING" id="180088.A0A1J8QDI8"/>
<keyword evidence="18" id="KW-0862">Zinc</keyword>
<feature type="region of interest" description="Disordered" evidence="29">
    <location>
        <begin position="855"/>
        <end position="907"/>
    </location>
</feature>
<feature type="transmembrane region" description="Helical" evidence="30">
    <location>
        <begin position="2261"/>
        <end position="2282"/>
    </location>
</feature>
<evidence type="ECO:0000256" key="27">
    <source>
        <dbReference type="ARBA" id="ARBA00049244"/>
    </source>
</evidence>
<dbReference type="InterPro" id="IPR017964">
    <property type="entry name" value="DNA-dir_DNA_pol_B_CS"/>
</dbReference>
<evidence type="ECO:0000256" key="2">
    <source>
        <dbReference type="ARBA" id="ARBA00001966"/>
    </source>
</evidence>
<dbReference type="InterPro" id="IPR008183">
    <property type="entry name" value="Aldose_1/G6P_1-epimerase"/>
</dbReference>
<dbReference type="FunFam" id="1.10.132.60:FF:000007">
    <property type="entry name" value="DNA polymerase"/>
    <property type="match status" value="1"/>
</dbReference>
<dbReference type="Gene3D" id="3.90.1600.10">
    <property type="entry name" value="Palm domain of DNA polymerase"/>
    <property type="match status" value="1"/>
</dbReference>
<feature type="compositionally biased region" description="Basic and acidic residues" evidence="29">
    <location>
        <begin position="2332"/>
        <end position="2344"/>
    </location>
</feature>
<keyword evidence="15" id="KW-0479">Metal-binding</keyword>
<evidence type="ECO:0000313" key="35">
    <source>
        <dbReference type="EMBL" id="OJA18719.1"/>
    </source>
</evidence>
<evidence type="ECO:0000256" key="28">
    <source>
        <dbReference type="ARBA" id="ARBA00066055"/>
    </source>
</evidence>
<dbReference type="InterPro" id="IPR006133">
    <property type="entry name" value="DNA-dir_DNA_pol_B_exonuc"/>
</dbReference>
<evidence type="ECO:0000256" key="14">
    <source>
        <dbReference type="ARBA" id="ARBA00022705"/>
    </source>
</evidence>
<reference evidence="35 36" key="1">
    <citation type="submission" date="2016-03" db="EMBL/GenBank/DDBJ databases">
        <title>Comparative genomics of the ectomycorrhizal sister species Rhizopogon vinicolor and Rhizopogon vesiculosus (Basidiomycota: Boletales) reveals a divergence of the mating type B locus.</title>
        <authorList>
            <person name="Mujic A.B."/>
            <person name="Kuo A."/>
            <person name="Tritt A."/>
            <person name="Lipzen A."/>
            <person name="Chen C."/>
            <person name="Johnson J."/>
            <person name="Sharma A."/>
            <person name="Barry K."/>
            <person name="Grigoriev I.V."/>
            <person name="Spatafora J.W."/>
        </authorList>
    </citation>
    <scope>NUCLEOTIDE SEQUENCE [LARGE SCALE GENOMIC DNA]</scope>
    <source>
        <strain evidence="35 36">AM-OR11-056</strain>
    </source>
</reference>
<dbReference type="InterPro" id="IPR014718">
    <property type="entry name" value="GH-type_carb-bd"/>
</dbReference>
<evidence type="ECO:0000256" key="18">
    <source>
        <dbReference type="ARBA" id="ARBA00022833"/>
    </source>
</evidence>
<comment type="subcellular location">
    <subcellularLocation>
        <location evidence="4">Membrane</location>
        <topology evidence="4">Multi-pass membrane protein</topology>
    </subcellularLocation>
    <subcellularLocation>
        <location evidence="3">Nucleus</location>
    </subcellularLocation>
</comment>
<dbReference type="InterPro" id="IPR043502">
    <property type="entry name" value="DNA/RNA_pol_sf"/>
</dbReference>
<feature type="region of interest" description="Disordered" evidence="29">
    <location>
        <begin position="673"/>
        <end position="720"/>
    </location>
</feature>
<evidence type="ECO:0000259" key="34">
    <source>
        <dbReference type="Pfam" id="PF24065"/>
    </source>
</evidence>
<evidence type="ECO:0000256" key="22">
    <source>
        <dbReference type="ARBA" id="ARBA00023014"/>
    </source>
</evidence>
<dbReference type="InterPro" id="IPR023211">
    <property type="entry name" value="DNA_pol_palm_dom_sf"/>
</dbReference>
<feature type="region of interest" description="Disordered" evidence="29">
    <location>
        <begin position="2110"/>
        <end position="2133"/>
    </location>
</feature>
<dbReference type="GO" id="GO:0047938">
    <property type="term" value="F:glucose-6-phosphate 1-epimerase activity"/>
    <property type="evidence" value="ECO:0007669"/>
    <property type="project" value="UniProtKB-EC"/>
</dbReference>
<keyword evidence="23" id="KW-0238">DNA-binding</keyword>
<dbReference type="EC" id="2.7.7.7" evidence="8"/>
<dbReference type="InterPro" id="IPR025532">
    <property type="entry name" value="G6P_1-epimerase"/>
</dbReference>
<comment type="similarity">
    <text evidence="6">Belongs to the glucose-6-phosphate 1-epimerase family.</text>
</comment>
<feature type="transmembrane region" description="Helical" evidence="30">
    <location>
        <begin position="2189"/>
        <end position="2210"/>
    </location>
</feature>
<dbReference type="GO" id="GO:0003887">
    <property type="term" value="F:DNA-directed DNA polymerase activity"/>
    <property type="evidence" value="ECO:0007669"/>
    <property type="project" value="UniProtKB-KW"/>
</dbReference>
<keyword evidence="12 30" id="KW-0812">Transmembrane</keyword>
<dbReference type="Pfam" id="PF01263">
    <property type="entry name" value="Aldose_epim"/>
    <property type="match status" value="1"/>
</dbReference>
<evidence type="ECO:0000259" key="33">
    <source>
        <dbReference type="Pfam" id="PF24055"/>
    </source>
</evidence>
<keyword evidence="20 30" id="KW-1133">Transmembrane helix</keyword>
<accession>A0A1J8QDI8</accession>
<evidence type="ECO:0000256" key="5">
    <source>
        <dbReference type="ARBA" id="ARBA00005755"/>
    </source>
</evidence>
<dbReference type="GO" id="GO:0000166">
    <property type="term" value="F:nucleotide binding"/>
    <property type="evidence" value="ECO:0007669"/>
    <property type="project" value="InterPro"/>
</dbReference>
<keyword evidence="19" id="KW-0239">DNA-directed DNA polymerase</keyword>
<dbReference type="CDD" id="cd05778">
    <property type="entry name" value="DNA_polB_zeta_exo"/>
    <property type="match status" value="1"/>
</dbReference>
<dbReference type="Gene3D" id="3.30.420.10">
    <property type="entry name" value="Ribonuclease H-like superfamily/Ribonuclease H"/>
    <property type="match status" value="1"/>
</dbReference>
<feature type="transmembrane region" description="Helical" evidence="30">
    <location>
        <begin position="2000"/>
        <end position="2020"/>
    </location>
</feature>
<evidence type="ECO:0000256" key="12">
    <source>
        <dbReference type="ARBA" id="ARBA00022692"/>
    </source>
</evidence>
<evidence type="ECO:0000256" key="7">
    <source>
        <dbReference type="ARBA" id="ARBA00012083"/>
    </source>
</evidence>
<comment type="similarity">
    <text evidence="5">Belongs to the DNA polymerase type-B family.</text>
</comment>
<dbReference type="GO" id="GO:0008270">
    <property type="term" value="F:zinc ion binding"/>
    <property type="evidence" value="ECO:0007669"/>
    <property type="project" value="UniProtKB-KW"/>
</dbReference>
<evidence type="ECO:0000259" key="32">
    <source>
        <dbReference type="Pfam" id="PF03104"/>
    </source>
</evidence>
<evidence type="ECO:0000256" key="19">
    <source>
        <dbReference type="ARBA" id="ARBA00022932"/>
    </source>
</evidence>
<feature type="compositionally biased region" description="Polar residues" evidence="29">
    <location>
        <begin position="865"/>
        <end position="874"/>
    </location>
</feature>
<dbReference type="InterPro" id="IPR036397">
    <property type="entry name" value="RNaseH_sf"/>
</dbReference>
<feature type="region of interest" description="Disordered" evidence="29">
    <location>
        <begin position="2389"/>
        <end position="2425"/>
    </location>
</feature>
<keyword evidence="16" id="KW-0227">DNA damage</keyword>
<keyword evidence="25" id="KW-0234">DNA repair</keyword>
<evidence type="ECO:0000256" key="4">
    <source>
        <dbReference type="ARBA" id="ARBA00004141"/>
    </source>
</evidence>
<organism evidence="35 36">
    <name type="scientific">Rhizopogon vesiculosus</name>
    <dbReference type="NCBI Taxonomy" id="180088"/>
    <lineage>
        <taxon>Eukaryota</taxon>
        <taxon>Fungi</taxon>
        <taxon>Dikarya</taxon>
        <taxon>Basidiomycota</taxon>
        <taxon>Agaricomycotina</taxon>
        <taxon>Agaricomycetes</taxon>
        <taxon>Agaricomycetidae</taxon>
        <taxon>Boletales</taxon>
        <taxon>Suillineae</taxon>
        <taxon>Rhizopogonaceae</taxon>
        <taxon>Rhizopogon</taxon>
    </lineage>
</organism>
<feature type="transmembrane region" description="Helical" evidence="30">
    <location>
        <begin position="1973"/>
        <end position="1994"/>
    </location>
</feature>
<dbReference type="GO" id="GO:0016020">
    <property type="term" value="C:membrane"/>
    <property type="evidence" value="ECO:0007669"/>
    <property type="project" value="UniProtKB-SubCell"/>
</dbReference>
<comment type="catalytic activity">
    <reaction evidence="1">
        <text>alpha-D-glucose 6-phosphate = beta-D-glucose 6-phosphate</text>
        <dbReference type="Rhea" id="RHEA:16249"/>
        <dbReference type="ChEBI" id="CHEBI:58225"/>
        <dbReference type="ChEBI" id="CHEBI:58247"/>
        <dbReference type="EC" id="5.1.3.15"/>
    </reaction>
</comment>
<feature type="domain" description="DNA polymerase delta/zeta catalytic subunit N-terminal" evidence="33">
    <location>
        <begin position="383"/>
        <end position="464"/>
    </location>
</feature>
<evidence type="ECO:0000256" key="3">
    <source>
        <dbReference type="ARBA" id="ARBA00004123"/>
    </source>
</evidence>
<dbReference type="PRINTS" id="PR00106">
    <property type="entry name" value="DNAPOLB"/>
</dbReference>
<dbReference type="SUPFAM" id="SSF74650">
    <property type="entry name" value="Galactose mutarotase-like"/>
    <property type="match status" value="1"/>
</dbReference>
<evidence type="ECO:0000256" key="15">
    <source>
        <dbReference type="ARBA" id="ARBA00022723"/>
    </source>
</evidence>